<evidence type="ECO:0000313" key="2">
    <source>
        <dbReference type="Proteomes" id="UP000473008"/>
    </source>
</evidence>
<sequence>MPDVSTGPALVSMAQQFAGLPMRALIGGPLNAAAQANSMMAVTQTKFMLDTCFTKKSDTEDKGKDTLEPIMVTMQITRGVISEGEAKEGETPEVSVTNVTTEFDVPLLTIVPLNSLGVDNVQVDFEMEVKSSYADESSKSTSSKTSEQGSFSAKLGEGWWSVEVKGSISHDSQSASSQKSSYQKSNNAKYTVSVHAGQLSLPQGVTTIIQAFTNSISPITLGSAKSSDKS</sequence>
<dbReference type="AlphaFoldDB" id="A0A6M1R1Q7"/>
<organism evidence="1 2">
    <name type="scientific">Grimontia sedimenti</name>
    <dbReference type="NCBI Taxonomy" id="2711294"/>
    <lineage>
        <taxon>Bacteria</taxon>
        <taxon>Pseudomonadati</taxon>
        <taxon>Pseudomonadota</taxon>
        <taxon>Gammaproteobacteria</taxon>
        <taxon>Vibrionales</taxon>
        <taxon>Vibrionaceae</taxon>
        <taxon>Grimontia</taxon>
    </lineage>
</organism>
<dbReference type="Pfam" id="PF11655">
    <property type="entry name" value="DUF2589"/>
    <property type="match status" value="1"/>
</dbReference>
<dbReference type="EMBL" id="JAALDL010000001">
    <property type="protein sequence ID" value="NGN96145.1"/>
    <property type="molecule type" value="Genomic_DNA"/>
</dbReference>
<comment type="caution">
    <text evidence="1">The sequence shown here is derived from an EMBL/GenBank/DDBJ whole genome shotgun (WGS) entry which is preliminary data.</text>
</comment>
<name>A0A6M1R1Q7_9GAMM</name>
<evidence type="ECO:0000313" key="1">
    <source>
        <dbReference type="EMBL" id="NGN96145.1"/>
    </source>
</evidence>
<proteinExistence type="predicted"/>
<protein>
    <submittedName>
        <fullName evidence="1">DUF2589 domain-containing protein</fullName>
    </submittedName>
</protein>
<accession>A0A6M1R1Q7</accession>
<dbReference type="InterPro" id="IPR024510">
    <property type="entry name" value="DUF2589"/>
</dbReference>
<keyword evidence="2" id="KW-1185">Reference proteome</keyword>
<dbReference type="Proteomes" id="UP000473008">
    <property type="component" value="Unassembled WGS sequence"/>
</dbReference>
<gene>
    <name evidence="1" type="ORF">G5S52_00305</name>
</gene>
<dbReference type="RefSeq" id="WP_165011302.1">
    <property type="nucleotide sequence ID" value="NZ_JAALDL010000001.1"/>
</dbReference>
<reference evidence="1 2" key="1">
    <citation type="submission" date="2020-02" db="EMBL/GenBank/DDBJ databases">
        <title>The draft genome of Grimontia sedimenta sp. nov., isolated from benthic sediments near coral reefs south of Kuwait.</title>
        <authorList>
            <person name="Mahmoud H.M."/>
            <person name="Jose L."/>
            <person name="Eapen S."/>
        </authorList>
    </citation>
    <scope>NUCLEOTIDE SEQUENCE [LARGE SCALE GENOMIC DNA]</scope>
    <source>
        <strain evidence="1 2">S25</strain>
    </source>
</reference>